<name>A0A9W9A3C0_9AGAR</name>
<dbReference type="AlphaFoldDB" id="A0A9W9A3C0"/>
<dbReference type="Proteomes" id="UP001150238">
    <property type="component" value="Unassembled WGS sequence"/>
</dbReference>
<organism evidence="1 2">
    <name type="scientific">Lentinula lateritia</name>
    <dbReference type="NCBI Taxonomy" id="40482"/>
    <lineage>
        <taxon>Eukaryota</taxon>
        <taxon>Fungi</taxon>
        <taxon>Dikarya</taxon>
        <taxon>Basidiomycota</taxon>
        <taxon>Agaricomycotina</taxon>
        <taxon>Agaricomycetes</taxon>
        <taxon>Agaricomycetidae</taxon>
        <taxon>Agaricales</taxon>
        <taxon>Marasmiineae</taxon>
        <taxon>Omphalotaceae</taxon>
        <taxon>Lentinula</taxon>
    </lineage>
</organism>
<evidence type="ECO:0000313" key="1">
    <source>
        <dbReference type="EMBL" id="KAJ4473337.1"/>
    </source>
</evidence>
<evidence type="ECO:0000313" key="2">
    <source>
        <dbReference type="Proteomes" id="UP001150238"/>
    </source>
</evidence>
<reference evidence="1" key="1">
    <citation type="submission" date="2022-08" db="EMBL/GenBank/DDBJ databases">
        <authorList>
            <consortium name="DOE Joint Genome Institute"/>
            <person name="Min B."/>
            <person name="Riley R."/>
            <person name="Sierra-Patev S."/>
            <person name="Naranjo-Ortiz M."/>
            <person name="Looney B."/>
            <person name="Konkel Z."/>
            <person name="Slot J.C."/>
            <person name="Sakamoto Y."/>
            <person name="Steenwyk J.L."/>
            <person name="Rokas A."/>
            <person name="Carro J."/>
            <person name="Camarero S."/>
            <person name="Ferreira P."/>
            <person name="Molpeceres G."/>
            <person name="Ruiz-Duenas F.J."/>
            <person name="Serrano A."/>
            <person name="Henrissat B."/>
            <person name="Drula E."/>
            <person name="Hughes K.W."/>
            <person name="Mata J.L."/>
            <person name="Ishikawa N.K."/>
            <person name="Vargas-Isla R."/>
            <person name="Ushijima S."/>
            <person name="Smith C.A."/>
            <person name="Ahrendt S."/>
            <person name="Andreopoulos W."/>
            <person name="He G."/>
            <person name="Labutti K."/>
            <person name="Lipzen A."/>
            <person name="Ng V."/>
            <person name="Sandor L."/>
            <person name="Barry K."/>
            <person name="Martinez A.T."/>
            <person name="Xiao Y."/>
            <person name="Gibbons J.G."/>
            <person name="Terashima K."/>
            <person name="Hibbett D.S."/>
            <person name="Grigoriev I.V."/>
        </authorList>
    </citation>
    <scope>NUCLEOTIDE SEQUENCE</scope>
    <source>
        <strain evidence="1">Sp2 HRB7682 ss15</strain>
    </source>
</reference>
<accession>A0A9W9A3C0</accession>
<proteinExistence type="predicted"/>
<comment type="caution">
    <text evidence="1">The sequence shown here is derived from an EMBL/GenBank/DDBJ whole genome shotgun (WGS) entry which is preliminary data.</text>
</comment>
<reference evidence="1" key="2">
    <citation type="journal article" date="2023" name="Proc. Natl. Acad. Sci. U.S.A.">
        <title>A global phylogenomic analysis of the shiitake genus Lentinula.</title>
        <authorList>
            <person name="Sierra-Patev S."/>
            <person name="Min B."/>
            <person name="Naranjo-Ortiz M."/>
            <person name="Looney B."/>
            <person name="Konkel Z."/>
            <person name="Slot J.C."/>
            <person name="Sakamoto Y."/>
            <person name="Steenwyk J.L."/>
            <person name="Rokas A."/>
            <person name="Carro J."/>
            <person name="Camarero S."/>
            <person name="Ferreira P."/>
            <person name="Molpeceres G."/>
            <person name="Ruiz-Duenas F.J."/>
            <person name="Serrano A."/>
            <person name="Henrissat B."/>
            <person name="Drula E."/>
            <person name="Hughes K.W."/>
            <person name="Mata J.L."/>
            <person name="Ishikawa N.K."/>
            <person name="Vargas-Isla R."/>
            <person name="Ushijima S."/>
            <person name="Smith C.A."/>
            <person name="Donoghue J."/>
            <person name="Ahrendt S."/>
            <person name="Andreopoulos W."/>
            <person name="He G."/>
            <person name="LaButti K."/>
            <person name="Lipzen A."/>
            <person name="Ng V."/>
            <person name="Riley R."/>
            <person name="Sandor L."/>
            <person name="Barry K."/>
            <person name="Martinez A.T."/>
            <person name="Xiao Y."/>
            <person name="Gibbons J.G."/>
            <person name="Terashima K."/>
            <person name="Grigoriev I.V."/>
            <person name="Hibbett D."/>
        </authorList>
    </citation>
    <scope>NUCLEOTIDE SEQUENCE</scope>
    <source>
        <strain evidence="1">Sp2 HRB7682 ss15</strain>
    </source>
</reference>
<sequence>MNNNSVRIHGGVDLLTLIIPSYQTLRNIREHPAYTTTPQKYERNFLTSRVLTLMQEDERHFGPFIEPICKVWQGSVILRSGGKLITCGYDNQRPKMNRVLSSVPVDAQKILLENSREVQGDVIIPLRPSIFLKRGLIISVQVQYEMEAVEGRLWKGIIISHVLVGEDFNMTWQDDGIEPGLNAPTHPQLAPCTSASTSSSNNVNKCLQRTATERLHVLGGCPLYAEGYVSFSGPSVANMDLEINDCCWGVLNRAFGLMIFRSACHTIPDQNEPESLRITQTMIGIIDLMTLPDSANRITARLFGTSESRKNY</sequence>
<protein>
    <submittedName>
        <fullName evidence="1">Uncharacterized protein</fullName>
    </submittedName>
</protein>
<dbReference type="EMBL" id="JANVFS010000025">
    <property type="protein sequence ID" value="KAJ4473337.1"/>
    <property type="molecule type" value="Genomic_DNA"/>
</dbReference>
<gene>
    <name evidence="1" type="ORF">C8J55DRAFT_490877</name>
</gene>